<evidence type="ECO:0000256" key="1">
    <source>
        <dbReference type="SAM" id="MobiDB-lite"/>
    </source>
</evidence>
<evidence type="ECO:0000256" key="2">
    <source>
        <dbReference type="SAM" id="Phobius"/>
    </source>
</evidence>
<name>A0A8J6PH40_9HYPH</name>
<keyword evidence="4" id="KW-1185">Reference proteome</keyword>
<feature type="compositionally biased region" description="Basic and acidic residues" evidence="1">
    <location>
        <begin position="80"/>
        <end position="96"/>
    </location>
</feature>
<keyword evidence="2" id="KW-0812">Transmembrane</keyword>
<dbReference type="RefSeq" id="WP_188162729.1">
    <property type="nucleotide sequence ID" value="NZ_JACVVX010000001.1"/>
</dbReference>
<feature type="transmembrane region" description="Helical" evidence="2">
    <location>
        <begin position="139"/>
        <end position="160"/>
    </location>
</feature>
<sequence length="349" mass="37943">MDPIEKAIRNALEKGDAKDPAFREKVYRSVFAALDRSLKANPELTVETAIKRRKALQTKIAEIEAEHLPKPAPEVASPRAEPRGGRAEPSFEHDEESHARVLPAVPDIMPEGPALEAASPGLAAEPDYRGKPRRRKRPFIWAFIAVTVLAIVVMAGLWAYNTGLFLTAAERDTAVRTQPNTEAEDYDPEEGNTPPPLSAGEVANRNWITVFTPSDPTTVTAPSQTTAEAMQDESGAYMRIGSGASGSAVIFDIGQGVLEQIAGKTALFDIIARAEGGGATQISIDCNFGELGDCGRKRYEVNYERNEYLFEVDMPNERPGAGGTIAINSDFERKGRAVDIYEIRVSVSE</sequence>
<evidence type="ECO:0000313" key="4">
    <source>
        <dbReference type="Proteomes" id="UP000643405"/>
    </source>
</evidence>
<gene>
    <name evidence="3" type="ORF">ICI42_01270</name>
</gene>
<proteinExistence type="predicted"/>
<organism evidence="3 4">
    <name type="scientific">Oryzicola mucosus</name>
    <dbReference type="NCBI Taxonomy" id="2767425"/>
    <lineage>
        <taxon>Bacteria</taxon>
        <taxon>Pseudomonadati</taxon>
        <taxon>Pseudomonadota</taxon>
        <taxon>Alphaproteobacteria</taxon>
        <taxon>Hyphomicrobiales</taxon>
        <taxon>Phyllobacteriaceae</taxon>
        <taxon>Oryzicola</taxon>
    </lineage>
</organism>
<evidence type="ECO:0000313" key="3">
    <source>
        <dbReference type="EMBL" id="MBD0413286.1"/>
    </source>
</evidence>
<keyword evidence="2" id="KW-0472">Membrane</keyword>
<feature type="region of interest" description="Disordered" evidence="1">
    <location>
        <begin position="177"/>
        <end position="199"/>
    </location>
</feature>
<dbReference type="EMBL" id="JACVVX010000001">
    <property type="protein sequence ID" value="MBD0413286.1"/>
    <property type="molecule type" value="Genomic_DNA"/>
</dbReference>
<dbReference type="AlphaFoldDB" id="A0A8J6PH40"/>
<comment type="caution">
    <text evidence="3">The sequence shown here is derived from an EMBL/GenBank/DDBJ whole genome shotgun (WGS) entry which is preliminary data.</text>
</comment>
<protein>
    <submittedName>
        <fullName evidence="3">Uncharacterized protein</fullName>
    </submittedName>
</protein>
<reference evidence="3" key="1">
    <citation type="submission" date="2020-09" db="EMBL/GenBank/DDBJ databases">
        <title>Genome seq and assembly of Tianweitania sp.</title>
        <authorList>
            <person name="Chhetri G."/>
        </authorList>
    </citation>
    <scope>NUCLEOTIDE SEQUENCE</scope>
    <source>
        <strain evidence="3">Rool2</strain>
    </source>
</reference>
<feature type="region of interest" description="Disordered" evidence="1">
    <location>
        <begin position="64"/>
        <end position="96"/>
    </location>
</feature>
<dbReference type="Proteomes" id="UP000643405">
    <property type="component" value="Unassembled WGS sequence"/>
</dbReference>
<keyword evidence="2" id="KW-1133">Transmembrane helix</keyword>
<accession>A0A8J6PH40</accession>